<protein>
    <submittedName>
        <fullName evidence="1">Uncharacterized protein</fullName>
    </submittedName>
</protein>
<dbReference type="AlphaFoldDB" id="A0A560HXR6"/>
<evidence type="ECO:0000313" key="2">
    <source>
        <dbReference type="Proteomes" id="UP000318050"/>
    </source>
</evidence>
<dbReference type="Proteomes" id="UP000318050">
    <property type="component" value="Unassembled WGS sequence"/>
</dbReference>
<comment type="caution">
    <text evidence="1">The sequence shown here is derived from an EMBL/GenBank/DDBJ whole genome shotgun (WGS) entry which is preliminary data.</text>
</comment>
<gene>
    <name evidence="1" type="ORF">FBZ92_12040</name>
</gene>
<evidence type="ECO:0000313" key="1">
    <source>
        <dbReference type="EMBL" id="TWB51447.1"/>
    </source>
</evidence>
<proteinExistence type="predicted"/>
<dbReference type="EMBL" id="VITT01000020">
    <property type="protein sequence ID" value="TWB51447.1"/>
    <property type="molecule type" value="Genomic_DNA"/>
</dbReference>
<reference evidence="1 2" key="1">
    <citation type="submission" date="2019-06" db="EMBL/GenBank/DDBJ databases">
        <title>Genomic Encyclopedia of Type Strains, Phase IV (KMG-V): Genome sequencing to study the core and pangenomes of soil and plant-associated prokaryotes.</title>
        <authorList>
            <person name="Whitman W."/>
        </authorList>
    </citation>
    <scope>NUCLEOTIDE SEQUENCE [LARGE SCALE GENOMIC DNA]</scope>
    <source>
        <strain evidence="1 2">BR 11140</strain>
    </source>
</reference>
<accession>A0A560HXR6</accession>
<name>A0A560HXR6_9PROT</name>
<organism evidence="1 2">
    <name type="scientific">Nitrospirillum amazonense</name>
    <dbReference type="NCBI Taxonomy" id="28077"/>
    <lineage>
        <taxon>Bacteria</taxon>
        <taxon>Pseudomonadati</taxon>
        <taxon>Pseudomonadota</taxon>
        <taxon>Alphaproteobacteria</taxon>
        <taxon>Rhodospirillales</taxon>
        <taxon>Azospirillaceae</taxon>
        <taxon>Nitrospirillum</taxon>
    </lineage>
</organism>
<sequence>MKKSMQCLAGLSVEQTLMIVDSPESDAKDDFLHNLAAEMVTVEDMRMPSSALPLPASWF</sequence>